<feature type="region of interest" description="Disordered" evidence="1">
    <location>
        <begin position="242"/>
        <end position="309"/>
    </location>
</feature>
<evidence type="ECO:0000259" key="2">
    <source>
        <dbReference type="SMART" id="SM00852"/>
    </source>
</evidence>
<feature type="compositionally biased region" description="Basic residues" evidence="1">
    <location>
        <begin position="242"/>
        <end position="263"/>
    </location>
</feature>
<reference evidence="3 4" key="1">
    <citation type="submission" date="2013-01" db="EMBL/GenBank/DDBJ databases">
        <authorList>
            <person name="Fiebig A."/>
            <person name="Goeker M."/>
            <person name="Klenk H.-P.P."/>
        </authorList>
    </citation>
    <scope>NUCLEOTIDE SEQUENCE [LARGE SCALE GENOMIC DNA]</scope>
    <source>
        <strain evidence="3 4">DSM 24838</strain>
    </source>
</reference>
<evidence type="ECO:0000313" key="4">
    <source>
        <dbReference type="Proteomes" id="UP000035100"/>
    </source>
</evidence>
<dbReference type="InterPro" id="IPR036425">
    <property type="entry name" value="MoaB/Mog-like_dom_sf"/>
</dbReference>
<name>A0A0D0QEU2_9RHOB</name>
<feature type="compositionally biased region" description="Low complexity" evidence="1">
    <location>
        <begin position="264"/>
        <end position="280"/>
    </location>
</feature>
<gene>
    <name evidence="3" type="ORF">Wenmar_00226</name>
</gene>
<comment type="caution">
    <text evidence="3">The sequence shown here is derived from an EMBL/GenBank/DDBJ whole genome shotgun (WGS) entry which is preliminary data.</text>
</comment>
<evidence type="ECO:0000256" key="1">
    <source>
        <dbReference type="SAM" id="MobiDB-lite"/>
    </source>
</evidence>
<dbReference type="Gene3D" id="3.40.980.10">
    <property type="entry name" value="MoaB/Mog-like domain"/>
    <property type="match status" value="1"/>
</dbReference>
<dbReference type="STRING" id="1123501.Wenmar_00226"/>
<dbReference type="SMART" id="SM00852">
    <property type="entry name" value="MoCF_biosynth"/>
    <property type="match status" value="1"/>
</dbReference>
<dbReference type="Proteomes" id="UP000035100">
    <property type="component" value="Unassembled WGS sequence"/>
</dbReference>
<dbReference type="PANTHER" id="PTHR13939">
    <property type="entry name" value="NICOTINAMIDE-NUCLEOTIDE AMIDOHYDROLASE PNCC"/>
    <property type="match status" value="1"/>
</dbReference>
<dbReference type="EMBL" id="AONG01000003">
    <property type="protein sequence ID" value="KIQ70852.1"/>
    <property type="molecule type" value="Genomic_DNA"/>
</dbReference>
<dbReference type="PATRIC" id="fig|1123501.6.peg.282"/>
<proteinExistence type="predicted"/>
<dbReference type="AlphaFoldDB" id="A0A0D0QEU2"/>
<sequence length="309" mass="33782">MPNPTAAMLVIGDEILSGRTRDANMHHLAGALAKAGIDLVEVRVLPDRPDRLVPAIREMAAAHDHLFTSGGIGPTHDDITADCVAEAMGAPIDVRDDARAILQAHYDRSGQELNAARLRMARVPDGAELIDNPISAAPGFSLRNVHVMAGVPTIFEAMVASLLPRLTGGTPLLSQSLRIERGEGDIAGPLAELAAEYQDLSFGSYPFNRDGIYGANVVVRGQRCRPRRRRAGAPVRAVSRCRRLTRPPGLRRPRRRGLRRRPRASGSGRSARGAAAAAGSVRRRPTRTRRRPTSRRAWRRWRPSARSRR</sequence>
<feature type="domain" description="MoaB/Mog" evidence="2">
    <location>
        <begin position="7"/>
        <end position="169"/>
    </location>
</feature>
<feature type="compositionally biased region" description="Basic residues" evidence="1">
    <location>
        <begin position="281"/>
        <end position="309"/>
    </location>
</feature>
<dbReference type="InterPro" id="IPR001453">
    <property type="entry name" value="MoaB/Mog_dom"/>
</dbReference>
<organism evidence="3 4">
    <name type="scientific">Wenxinia marina DSM 24838</name>
    <dbReference type="NCBI Taxonomy" id="1123501"/>
    <lineage>
        <taxon>Bacteria</taxon>
        <taxon>Pseudomonadati</taxon>
        <taxon>Pseudomonadota</taxon>
        <taxon>Alphaproteobacteria</taxon>
        <taxon>Rhodobacterales</taxon>
        <taxon>Roseobacteraceae</taxon>
        <taxon>Wenxinia</taxon>
    </lineage>
</organism>
<keyword evidence="4" id="KW-1185">Reference proteome</keyword>
<dbReference type="PANTHER" id="PTHR13939:SF0">
    <property type="entry name" value="NMN AMIDOHYDROLASE-LIKE PROTEIN YFAY"/>
    <property type="match status" value="1"/>
</dbReference>
<protein>
    <submittedName>
        <fullName evidence="3">Putative nucleotide-utilizing enzyme</fullName>
    </submittedName>
</protein>
<dbReference type="CDD" id="cd00885">
    <property type="entry name" value="cinA"/>
    <property type="match status" value="1"/>
</dbReference>
<dbReference type="InterPro" id="IPR050101">
    <property type="entry name" value="CinA"/>
</dbReference>
<dbReference type="Pfam" id="PF24102">
    <property type="entry name" value="FLAD1_M"/>
    <property type="match status" value="1"/>
</dbReference>
<dbReference type="eggNOG" id="COG1058">
    <property type="taxonomic scope" value="Bacteria"/>
</dbReference>
<evidence type="ECO:0000313" key="3">
    <source>
        <dbReference type="EMBL" id="KIQ70852.1"/>
    </source>
</evidence>
<dbReference type="Pfam" id="PF00994">
    <property type="entry name" value="MoCF_biosynth"/>
    <property type="match status" value="1"/>
</dbReference>
<dbReference type="SUPFAM" id="SSF53218">
    <property type="entry name" value="Molybdenum cofactor biosynthesis proteins"/>
    <property type="match status" value="1"/>
</dbReference>
<accession>A0A0D0QEU2</accession>
<dbReference type="InterPro" id="IPR056596">
    <property type="entry name" value="FLAD1_M"/>
</dbReference>